<comment type="caution">
    <text evidence="2">The sequence shown here is derived from an EMBL/GenBank/DDBJ whole genome shotgun (WGS) entry which is preliminary data.</text>
</comment>
<feature type="compositionally biased region" description="Basic and acidic residues" evidence="1">
    <location>
        <begin position="670"/>
        <end position="684"/>
    </location>
</feature>
<evidence type="ECO:0000313" key="2">
    <source>
        <dbReference type="EMBL" id="KAF7244243.1"/>
    </source>
</evidence>
<dbReference type="AlphaFoldDB" id="A0A8S9YG47"/>
<accession>A0A8S9YG47</accession>
<sequence>MTDLIFTGPISHLAELSVERTIASVKSSVSLSEVAEYDAPGSSYSNSSATLASDCKTRANSGPRICELTEDEVSDLPSIDMRSAKLYDEVCSAQYACPAVHNISDSGDKRRWSSPLLPIQSAGRLCYFPHQLRLQSQQHSVPPSAAEPVTSYNSNNRWYIPPPSRRLLSQPLPPLPSVGPSGAESMAGTIDSSHASSSLTPEDEDDAASLHSVNSVPDFTCLARSSAHQTSKSSHRCVREPQRLHVPPTHHTPLSSPNMSWHIPQYVSRRRHSSLGSLDDHYQTPHPVPADPLVDEYWCSKELPFRESSLISNAQTYCVNAPATTTSTVTHSEYTLVSEDDGSHVVAHSRDTSTTHVGFPSDLSLPCSEVADYDVIPWQSRLSPPSWPEDVGLTKSVNHAAARRSVSCVTDTKLFTGRLQSLDPRVVATLPARRECDLPSQAQTASDAVVFPITTEMVLSTGATTSLSSNSSRTATSSGVALTAGSFSSRSTPPFGSAGTTRPSSSAISWPPPPPTLIEEHEAFEVEGGENCRSTDDRIGAAELCVSANESKQQERNAPNELKEPLGSDTTPLPRSCPIRPPLKRANTATGSRGDDAKVPANVPTSGGLNYSPNNASLILVATQLEEVQHGATKLRSRHQTLSFRLSNRLAREHRISVTSTTDIALKSHSKPEDQTEASSHDPDPVENDAETTQEQTSVVDVEEQEGEEATASLCARLAAIEMLIEQAESMEARLRDEINHYMSSSSAGSASVTRRIDSSAPQHQFCNGCRQEVVCQSETTFSGYGSRTRGRYRRSDSNFSQYAYKSTLEPHLLPRGRGRGRGRNRRGRHAGGGFTNVGTRSRGPMWPNKPVSSPGSCAVALSPAV</sequence>
<feature type="region of interest" description="Disordered" evidence="1">
    <location>
        <begin position="812"/>
        <end position="866"/>
    </location>
</feature>
<feature type="region of interest" description="Disordered" evidence="1">
    <location>
        <begin position="484"/>
        <end position="510"/>
    </location>
</feature>
<name>A0A8S9YG47_9TREM</name>
<dbReference type="OrthoDB" id="6279275at2759"/>
<proteinExistence type="predicted"/>
<feature type="compositionally biased region" description="Polar residues" evidence="1">
    <location>
        <begin position="485"/>
        <end position="502"/>
    </location>
</feature>
<protein>
    <submittedName>
        <fullName evidence="2">Uncharacterized protein</fullName>
    </submittedName>
</protein>
<feature type="region of interest" description="Disordered" evidence="1">
    <location>
        <begin position="549"/>
        <end position="608"/>
    </location>
</feature>
<evidence type="ECO:0000313" key="3">
    <source>
        <dbReference type="Proteomes" id="UP000822476"/>
    </source>
</evidence>
<feature type="region of interest" description="Disordered" evidence="1">
    <location>
        <begin position="230"/>
        <end position="260"/>
    </location>
</feature>
<evidence type="ECO:0000256" key="1">
    <source>
        <dbReference type="SAM" id="MobiDB-lite"/>
    </source>
</evidence>
<reference evidence="2" key="1">
    <citation type="submission" date="2019-07" db="EMBL/GenBank/DDBJ databases">
        <title>Annotation for the trematode Paragonimus miyazaki's.</title>
        <authorList>
            <person name="Choi Y.-J."/>
        </authorList>
    </citation>
    <scope>NUCLEOTIDE SEQUENCE</scope>
    <source>
        <strain evidence="2">Japan</strain>
    </source>
</reference>
<dbReference type="Proteomes" id="UP000822476">
    <property type="component" value="Unassembled WGS sequence"/>
</dbReference>
<dbReference type="EMBL" id="JTDE01006346">
    <property type="protein sequence ID" value="KAF7244243.1"/>
    <property type="molecule type" value="Genomic_DNA"/>
</dbReference>
<feature type="region of interest" description="Disordered" evidence="1">
    <location>
        <begin position="137"/>
        <end position="156"/>
    </location>
</feature>
<organism evidence="2 3">
    <name type="scientific">Paragonimus skrjabini miyazakii</name>
    <dbReference type="NCBI Taxonomy" id="59628"/>
    <lineage>
        <taxon>Eukaryota</taxon>
        <taxon>Metazoa</taxon>
        <taxon>Spiralia</taxon>
        <taxon>Lophotrochozoa</taxon>
        <taxon>Platyhelminthes</taxon>
        <taxon>Trematoda</taxon>
        <taxon>Digenea</taxon>
        <taxon>Plagiorchiida</taxon>
        <taxon>Troglotremata</taxon>
        <taxon>Troglotrematidae</taxon>
        <taxon>Paragonimus</taxon>
    </lineage>
</organism>
<feature type="region of interest" description="Disordered" evidence="1">
    <location>
        <begin position="661"/>
        <end position="707"/>
    </location>
</feature>
<keyword evidence="3" id="KW-1185">Reference proteome</keyword>
<gene>
    <name evidence="2" type="ORF">EG68_10408</name>
</gene>
<feature type="compositionally biased region" description="Polar residues" evidence="1">
    <location>
        <begin position="190"/>
        <end position="200"/>
    </location>
</feature>
<feature type="compositionally biased region" description="Basic residues" evidence="1">
    <location>
        <begin position="815"/>
        <end position="830"/>
    </location>
</feature>
<feature type="region of interest" description="Disordered" evidence="1">
    <location>
        <begin position="163"/>
        <end position="209"/>
    </location>
</feature>